<feature type="transmembrane region" description="Helical" evidence="1">
    <location>
        <begin position="428"/>
        <end position="449"/>
    </location>
</feature>
<feature type="transmembrane region" description="Helical" evidence="1">
    <location>
        <begin position="171"/>
        <end position="199"/>
    </location>
</feature>
<comment type="caution">
    <text evidence="2">The sequence shown here is derived from an EMBL/GenBank/DDBJ whole genome shotgun (WGS) entry which is preliminary data.</text>
</comment>
<gene>
    <name evidence="2" type="ORF">ACFQ47_07110</name>
</gene>
<feature type="transmembrane region" description="Helical" evidence="1">
    <location>
        <begin position="461"/>
        <end position="484"/>
    </location>
</feature>
<keyword evidence="1" id="KW-0812">Transmembrane</keyword>
<dbReference type="Proteomes" id="UP001597192">
    <property type="component" value="Unassembled WGS sequence"/>
</dbReference>
<feature type="transmembrane region" description="Helical" evidence="1">
    <location>
        <begin position="505"/>
        <end position="523"/>
    </location>
</feature>
<keyword evidence="1" id="KW-0472">Membrane</keyword>
<dbReference type="RefSeq" id="WP_125696609.1">
    <property type="nucleotide sequence ID" value="NZ_JBHTOG010000038.1"/>
</dbReference>
<keyword evidence="1" id="KW-1133">Transmembrane helix</keyword>
<protein>
    <submittedName>
        <fullName evidence="2">ABC transporter permease</fullName>
    </submittedName>
</protein>
<feature type="transmembrane region" description="Helical" evidence="1">
    <location>
        <begin position="355"/>
        <end position="375"/>
    </location>
</feature>
<organism evidence="2 3">
    <name type="scientific">Lacticaseibacillus yichunensis</name>
    <dbReference type="NCBI Taxonomy" id="2486015"/>
    <lineage>
        <taxon>Bacteria</taxon>
        <taxon>Bacillati</taxon>
        <taxon>Bacillota</taxon>
        <taxon>Bacilli</taxon>
        <taxon>Lactobacillales</taxon>
        <taxon>Lactobacillaceae</taxon>
        <taxon>Lacticaseibacillus</taxon>
    </lineage>
</organism>
<name>A0ABW4CRR9_9LACO</name>
<evidence type="ECO:0000256" key="1">
    <source>
        <dbReference type="SAM" id="Phobius"/>
    </source>
</evidence>
<keyword evidence="3" id="KW-1185">Reference proteome</keyword>
<feature type="transmembrane region" description="Helical" evidence="1">
    <location>
        <begin position="267"/>
        <end position="296"/>
    </location>
</feature>
<proteinExistence type="predicted"/>
<dbReference type="EMBL" id="JBHTOG010000038">
    <property type="protein sequence ID" value="MFD1432450.1"/>
    <property type="molecule type" value="Genomic_DNA"/>
</dbReference>
<evidence type="ECO:0000313" key="2">
    <source>
        <dbReference type="EMBL" id="MFD1432450.1"/>
    </source>
</evidence>
<feature type="transmembrane region" description="Helical" evidence="1">
    <location>
        <begin position="69"/>
        <end position="87"/>
    </location>
</feature>
<feature type="transmembrane region" description="Helical" evidence="1">
    <location>
        <begin position="99"/>
        <end position="119"/>
    </location>
</feature>
<feature type="transmembrane region" description="Helical" evidence="1">
    <location>
        <begin position="211"/>
        <end position="229"/>
    </location>
</feature>
<evidence type="ECO:0000313" key="3">
    <source>
        <dbReference type="Proteomes" id="UP001597192"/>
    </source>
</evidence>
<feature type="transmembrane region" description="Helical" evidence="1">
    <location>
        <begin position="139"/>
        <end position="165"/>
    </location>
</feature>
<feature type="transmembrane region" description="Helical" evidence="1">
    <location>
        <begin position="387"/>
        <end position="408"/>
    </location>
</feature>
<feature type="transmembrane region" description="Helical" evidence="1">
    <location>
        <begin position="529"/>
        <end position="548"/>
    </location>
</feature>
<accession>A0ABW4CRR9</accession>
<sequence>MADIEMPKALQWVRLLRPLLEKNGVDYRQYCLVVRTKYEMAARSQNGIGLTMQTNGPKKPSAHPMRNSFLVNLLIGGVIALLMALYARTSLMTQLTTLFSTLFIMFFLTMLTSYSSLILDPRDRQIFTVRGVSGRTLNLARLSIVGMFLLLTILSLGGPSLIVIAMSQQNIPLVLGTLLGALLLALFCFVLSLFLYLLVLRFFDGERLKNILNILQIVIAIGFYISAQLPNLLGADVLARFNFTIPNDVFFWWYLPTVPVWFAGPGLLTAGVFALSAWLLTALAVLVPAVLLVIYLKHADRFEQYLEKLEQSDATSRKNGWWFTLSRRVLTANSEEATYYTLGWRMLQYEREYKLRVYPQLAYGLIIPLIMGSAFLRNMSWGMAKNFAPYLSAGLILAIPTALMMLRYASQPEAMGIFRFVPFATQGLLLRGIVLAMFARLFLPLLLLYPLAMLAVAPATALTSGLLVLTLSLAVTFLFGRFMVGKVLPFSAEFSPAKGMQNGTIGCVTVGLAMLLIFAVIMVGGLVHAWWLDLIGAAIFGAIAWLSWRSYPRSIMYDLHLQETDSDQD</sequence>
<reference evidence="3" key="1">
    <citation type="journal article" date="2019" name="Int. J. Syst. Evol. Microbiol.">
        <title>The Global Catalogue of Microorganisms (GCM) 10K type strain sequencing project: providing services to taxonomists for standard genome sequencing and annotation.</title>
        <authorList>
            <consortium name="The Broad Institute Genomics Platform"/>
            <consortium name="The Broad Institute Genome Sequencing Center for Infectious Disease"/>
            <person name="Wu L."/>
            <person name="Ma J."/>
        </authorList>
    </citation>
    <scope>NUCLEOTIDE SEQUENCE [LARGE SCALE GENOMIC DNA]</scope>
    <source>
        <strain evidence="3">CCM 8947</strain>
    </source>
</reference>